<keyword evidence="7" id="KW-1185">Reference proteome</keyword>
<dbReference type="SUPFAM" id="SSF46894">
    <property type="entry name" value="C-terminal effector domain of the bipartite response regulators"/>
    <property type="match status" value="1"/>
</dbReference>
<dbReference type="InterPro" id="IPR016032">
    <property type="entry name" value="Sig_transdc_resp-reg_C-effctor"/>
</dbReference>
<feature type="domain" description="HTH luxR-type" evidence="5">
    <location>
        <begin position="88"/>
        <end position="153"/>
    </location>
</feature>
<dbReference type="CDD" id="cd06170">
    <property type="entry name" value="LuxR_C_like"/>
    <property type="match status" value="1"/>
</dbReference>
<keyword evidence="2" id="KW-0238">DNA-binding</keyword>
<evidence type="ECO:0000256" key="2">
    <source>
        <dbReference type="ARBA" id="ARBA00023125"/>
    </source>
</evidence>
<evidence type="ECO:0000313" key="7">
    <source>
        <dbReference type="Proteomes" id="UP001595526"/>
    </source>
</evidence>
<gene>
    <name evidence="6" type="ORF">ACFOET_08505</name>
</gene>
<proteinExistence type="predicted"/>
<keyword evidence="4" id="KW-0472">Membrane</keyword>
<evidence type="ECO:0000256" key="1">
    <source>
        <dbReference type="ARBA" id="ARBA00023015"/>
    </source>
</evidence>
<name>A0ABV7JLA2_9SPHI</name>
<dbReference type="Pfam" id="PF00196">
    <property type="entry name" value="GerE"/>
    <property type="match status" value="1"/>
</dbReference>
<dbReference type="InterPro" id="IPR036388">
    <property type="entry name" value="WH-like_DNA-bd_sf"/>
</dbReference>
<dbReference type="Gene3D" id="1.10.10.10">
    <property type="entry name" value="Winged helix-like DNA-binding domain superfamily/Winged helix DNA-binding domain"/>
    <property type="match status" value="1"/>
</dbReference>
<evidence type="ECO:0000256" key="3">
    <source>
        <dbReference type="ARBA" id="ARBA00023163"/>
    </source>
</evidence>
<reference evidence="7" key="1">
    <citation type="journal article" date="2019" name="Int. J. Syst. Evol. Microbiol.">
        <title>The Global Catalogue of Microorganisms (GCM) 10K type strain sequencing project: providing services to taxonomists for standard genome sequencing and annotation.</title>
        <authorList>
            <consortium name="The Broad Institute Genomics Platform"/>
            <consortium name="The Broad Institute Genome Sequencing Center for Infectious Disease"/>
            <person name="Wu L."/>
            <person name="Ma J."/>
        </authorList>
    </citation>
    <scope>NUCLEOTIDE SEQUENCE [LARGE SCALE GENOMIC DNA]</scope>
    <source>
        <strain evidence="7">KCTC 52416</strain>
    </source>
</reference>
<comment type="caution">
    <text evidence="6">The sequence shown here is derived from an EMBL/GenBank/DDBJ whole genome shotgun (WGS) entry which is preliminary data.</text>
</comment>
<evidence type="ECO:0000256" key="4">
    <source>
        <dbReference type="SAM" id="Phobius"/>
    </source>
</evidence>
<dbReference type="InterPro" id="IPR000792">
    <property type="entry name" value="Tscrpt_reg_LuxR_C"/>
</dbReference>
<feature type="transmembrane region" description="Helical" evidence="4">
    <location>
        <begin position="12"/>
        <end position="31"/>
    </location>
</feature>
<sequence>MKSLKLAKSYQRILLYGMVLAVLVFFLKWIQWNFLIIDHAIDIYIGIIALLFLVLGVWVANQLGKPKIVTIERKIPVPTADTFSVDEDTIKQLGISKREYEVLQLLADGRSNAEVAAELFISLSTVKTHVSNLFHKLDVKSRTQAIGKAKELRIIP</sequence>
<dbReference type="PANTHER" id="PTHR44688">
    <property type="entry name" value="DNA-BINDING TRANSCRIPTIONAL ACTIVATOR DEVR_DOSR"/>
    <property type="match status" value="1"/>
</dbReference>
<dbReference type="Proteomes" id="UP001595526">
    <property type="component" value="Unassembled WGS sequence"/>
</dbReference>
<evidence type="ECO:0000259" key="5">
    <source>
        <dbReference type="PROSITE" id="PS50043"/>
    </source>
</evidence>
<keyword evidence="1" id="KW-0805">Transcription regulation</keyword>
<feature type="transmembrane region" description="Helical" evidence="4">
    <location>
        <begin position="43"/>
        <end position="64"/>
    </location>
</feature>
<dbReference type="PRINTS" id="PR00038">
    <property type="entry name" value="HTHLUXR"/>
</dbReference>
<dbReference type="SMART" id="SM00421">
    <property type="entry name" value="HTH_LUXR"/>
    <property type="match status" value="1"/>
</dbReference>
<keyword evidence="4" id="KW-0812">Transmembrane</keyword>
<dbReference type="EMBL" id="JBHRTA010000027">
    <property type="protein sequence ID" value="MFC3197650.1"/>
    <property type="molecule type" value="Genomic_DNA"/>
</dbReference>
<accession>A0ABV7JLA2</accession>
<dbReference type="RefSeq" id="WP_379021543.1">
    <property type="nucleotide sequence ID" value="NZ_JBHRTA010000027.1"/>
</dbReference>
<keyword evidence="4" id="KW-1133">Transmembrane helix</keyword>
<dbReference type="PROSITE" id="PS50043">
    <property type="entry name" value="HTH_LUXR_2"/>
    <property type="match status" value="1"/>
</dbReference>
<organism evidence="6 7">
    <name type="scientific">Parapedobacter deserti</name>
    <dbReference type="NCBI Taxonomy" id="1912957"/>
    <lineage>
        <taxon>Bacteria</taxon>
        <taxon>Pseudomonadati</taxon>
        <taxon>Bacteroidota</taxon>
        <taxon>Sphingobacteriia</taxon>
        <taxon>Sphingobacteriales</taxon>
        <taxon>Sphingobacteriaceae</taxon>
        <taxon>Parapedobacter</taxon>
    </lineage>
</organism>
<dbReference type="PROSITE" id="PS00622">
    <property type="entry name" value="HTH_LUXR_1"/>
    <property type="match status" value="1"/>
</dbReference>
<dbReference type="PANTHER" id="PTHR44688:SF16">
    <property type="entry name" value="DNA-BINDING TRANSCRIPTIONAL ACTIVATOR DEVR_DOSR"/>
    <property type="match status" value="1"/>
</dbReference>
<evidence type="ECO:0000313" key="6">
    <source>
        <dbReference type="EMBL" id="MFC3197650.1"/>
    </source>
</evidence>
<keyword evidence="3" id="KW-0804">Transcription</keyword>
<protein>
    <submittedName>
        <fullName evidence="6">Response regulator transcription factor</fullName>
    </submittedName>
</protein>